<dbReference type="OrthoDB" id="3066350at2759"/>
<dbReference type="EMBL" id="KL142381">
    <property type="protein sequence ID" value="KDR75456.1"/>
    <property type="molecule type" value="Genomic_DNA"/>
</dbReference>
<dbReference type="Proteomes" id="UP000027222">
    <property type="component" value="Unassembled WGS sequence"/>
</dbReference>
<feature type="compositionally biased region" description="Basic and acidic residues" evidence="1">
    <location>
        <begin position="314"/>
        <end position="323"/>
    </location>
</feature>
<keyword evidence="3" id="KW-1185">Reference proteome</keyword>
<proteinExistence type="predicted"/>
<gene>
    <name evidence="2" type="ORF">GALMADRAFT_140956</name>
</gene>
<reference evidence="3" key="1">
    <citation type="journal article" date="2014" name="Proc. Natl. Acad. Sci. U.S.A.">
        <title>Extensive sampling of basidiomycete genomes demonstrates inadequacy of the white-rot/brown-rot paradigm for wood decay fungi.</title>
        <authorList>
            <person name="Riley R."/>
            <person name="Salamov A.A."/>
            <person name="Brown D.W."/>
            <person name="Nagy L.G."/>
            <person name="Floudas D."/>
            <person name="Held B.W."/>
            <person name="Levasseur A."/>
            <person name="Lombard V."/>
            <person name="Morin E."/>
            <person name="Otillar R."/>
            <person name="Lindquist E.A."/>
            <person name="Sun H."/>
            <person name="LaButti K.M."/>
            <person name="Schmutz J."/>
            <person name="Jabbour D."/>
            <person name="Luo H."/>
            <person name="Baker S.E."/>
            <person name="Pisabarro A.G."/>
            <person name="Walton J.D."/>
            <person name="Blanchette R.A."/>
            <person name="Henrissat B."/>
            <person name="Martin F."/>
            <person name="Cullen D."/>
            <person name="Hibbett D.S."/>
            <person name="Grigoriev I.V."/>
        </authorList>
    </citation>
    <scope>NUCLEOTIDE SEQUENCE [LARGE SCALE GENOMIC DNA]</scope>
    <source>
        <strain evidence="3">CBS 339.88</strain>
    </source>
</reference>
<evidence type="ECO:0000313" key="3">
    <source>
        <dbReference type="Proteomes" id="UP000027222"/>
    </source>
</evidence>
<organism evidence="2 3">
    <name type="scientific">Galerina marginata (strain CBS 339.88)</name>
    <dbReference type="NCBI Taxonomy" id="685588"/>
    <lineage>
        <taxon>Eukaryota</taxon>
        <taxon>Fungi</taxon>
        <taxon>Dikarya</taxon>
        <taxon>Basidiomycota</taxon>
        <taxon>Agaricomycotina</taxon>
        <taxon>Agaricomycetes</taxon>
        <taxon>Agaricomycetidae</taxon>
        <taxon>Agaricales</taxon>
        <taxon>Agaricineae</taxon>
        <taxon>Strophariaceae</taxon>
        <taxon>Galerina</taxon>
    </lineage>
</organism>
<name>A0A067SX64_GALM3</name>
<feature type="region of interest" description="Disordered" evidence="1">
    <location>
        <begin position="270"/>
        <end position="323"/>
    </location>
</feature>
<protein>
    <submittedName>
        <fullName evidence="2">Uncharacterized protein</fullName>
    </submittedName>
</protein>
<feature type="compositionally biased region" description="Basic and acidic residues" evidence="1">
    <location>
        <begin position="289"/>
        <end position="306"/>
    </location>
</feature>
<evidence type="ECO:0000256" key="1">
    <source>
        <dbReference type="SAM" id="MobiDB-lite"/>
    </source>
</evidence>
<sequence>MDRLQDLGRDFLQLRKLGKKVVTITLDIRKGGPWIRKAGGDNTSFARLCRCILNHAPIGSYYRRFNIQEPHGCPRCGAPRETRSHILSYCPGDVKQWIQRARSPTWRPIIQDLAKFEREFGAWWTALQPEWRVEAEEGHAVEDGEGDWEVLRKQGLNGLLSLLAALFFWGLHIRDSAVDRARWTTVVDDCFAAVTQVVQIAEPEPIRFFRILLTASFVRQAFARGDGPPNRRVPRERRPPSLRQYHLRANPKAAQRSPDSHSCCTLSAFQTRRPLPNPNPTQEPSCHPNFDDPRPDQLEEKAEWGDKAPNWSYVDDRPSQKCR</sequence>
<dbReference type="HOGENOM" id="CLU_860653_0_0_1"/>
<accession>A0A067SX64</accession>
<dbReference type="AlphaFoldDB" id="A0A067SX64"/>
<evidence type="ECO:0000313" key="2">
    <source>
        <dbReference type="EMBL" id="KDR75456.1"/>
    </source>
</evidence>
<dbReference type="STRING" id="685588.A0A067SX64"/>